<dbReference type="CDD" id="cd05716">
    <property type="entry name" value="IgV_pIgR_like"/>
    <property type="match status" value="1"/>
</dbReference>
<dbReference type="GO" id="GO:0016020">
    <property type="term" value="C:membrane"/>
    <property type="evidence" value="ECO:0007669"/>
    <property type="project" value="UniProtKB-SubCell"/>
</dbReference>
<keyword evidence="2" id="KW-0812">Transmembrane</keyword>
<gene>
    <name evidence="5" type="ORF">ACEWY4_017268</name>
</gene>
<evidence type="ECO:0000256" key="1">
    <source>
        <dbReference type="ARBA" id="ARBA00004370"/>
    </source>
</evidence>
<dbReference type="InterPro" id="IPR013106">
    <property type="entry name" value="Ig_V-set"/>
</dbReference>
<evidence type="ECO:0000259" key="4">
    <source>
        <dbReference type="Pfam" id="PF07686"/>
    </source>
</evidence>
<dbReference type="Proteomes" id="UP001591681">
    <property type="component" value="Unassembled WGS sequence"/>
</dbReference>
<reference evidence="5 6" key="1">
    <citation type="submission" date="2024-09" db="EMBL/GenBank/DDBJ databases">
        <title>A chromosome-level genome assembly of Gray's grenadier anchovy, Coilia grayii.</title>
        <authorList>
            <person name="Fu Z."/>
        </authorList>
    </citation>
    <scope>NUCLEOTIDE SEQUENCE [LARGE SCALE GENOMIC DNA]</scope>
    <source>
        <strain evidence="5">G4</strain>
        <tissue evidence="5">Muscle</tissue>
    </source>
</reference>
<feature type="domain" description="Immunoglobulin V-set" evidence="4">
    <location>
        <begin position="3"/>
        <end position="92"/>
    </location>
</feature>
<accession>A0ABD1JGD0</accession>
<dbReference type="SUPFAM" id="SSF48726">
    <property type="entry name" value="Immunoglobulin"/>
    <property type="match status" value="1"/>
</dbReference>
<proteinExistence type="predicted"/>
<dbReference type="InterPro" id="IPR050671">
    <property type="entry name" value="CD300_family_receptors"/>
</dbReference>
<dbReference type="InterPro" id="IPR036179">
    <property type="entry name" value="Ig-like_dom_sf"/>
</dbReference>
<organism evidence="5 6">
    <name type="scientific">Coilia grayii</name>
    <name type="common">Gray's grenadier anchovy</name>
    <dbReference type="NCBI Taxonomy" id="363190"/>
    <lineage>
        <taxon>Eukaryota</taxon>
        <taxon>Metazoa</taxon>
        <taxon>Chordata</taxon>
        <taxon>Craniata</taxon>
        <taxon>Vertebrata</taxon>
        <taxon>Euteleostomi</taxon>
        <taxon>Actinopterygii</taxon>
        <taxon>Neopterygii</taxon>
        <taxon>Teleostei</taxon>
        <taxon>Clupei</taxon>
        <taxon>Clupeiformes</taxon>
        <taxon>Clupeoidei</taxon>
        <taxon>Engraulidae</taxon>
        <taxon>Coilinae</taxon>
        <taxon>Coilia</taxon>
    </lineage>
</organism>
<dbReference type="InterPro" id="IPR013783">
    <property type="entry name" value="Ig-like_fold"/>
</dbReference>
<keyword evidence="6" id="KW-1185">Reference proteome</keyword>
<evidence type="ECO:0000313" key="5">
    <source>
        <dbReference type="EMBL" id="KAL2086209.1"/>
    </source>
</evidence>
<dbReference type="PANTHER" id="PTHR11860:SF118">
    <property type="entry name" value="CMRF35-LIKE MOLECULE 3-RELATED"/>
    <property type="match status" value="1"/>
</dbReference>
<dbReference type="EMBL" id="JBHFQA010000015">
    <property type="protein sequence ID" value="KAL2086209.1"/>
    <property type="molecule type" value="Genomic_DNA"/>
</dbReference>
<evidence type="ECO:0000256" key="2">
    <source>
        <dbReference type="ARBA" id="ARBA00022692"/>
    </source>
</evidence>
<evidence type="ECO:0000256" key="3">
    <source>
        <dbReference type="ARBA" id="ARBA00023136"/>
    </source>
</evidence>
<sequence>MRVTGYVGGSAEIRCPYKKGYETNSKYLCRGECQISKKDIPVQTQQGETEATNGRFSLHDNSTANTNVFTATITGLTAEDSGKYWCAIKTGHFKADWYAEVADPKLTQTEGVGFDRERRDTIYENMSPMSDTSA</sequence>
<dbReference type="Pfam" id="PF07686">
    <property type="entry name" value="V-set"/>
    <property type="match status" value="1"/>
</dbReference>
<name>A0ABD1JGD0_9TELE</name>
<evidence type="ECO:0000313" key="6">
    <source>
        <dbReference type="Proteomes" id="UP001591681"/>
    </source>
</evidence>
<dbReference type="AlphaFoldDB" id="A0ABD1JGD0"/>
<dbReference type="Gene3D" id="2.60.40.10">
    <property type="entry name" value="Immunoglobulins"/>
    <property type="match status" value="1"/>
</dbReference>
<dbReference type="PANTHER" id="PTHR11860">
    <property type="entry name" value="POLYMERIC-IMMUNOGLOBULIN RECEPTOR"/>
    <property type="match status" value="1"/>
</dbReference>
<comment type="subcellular location">
    <subcellularLocation>
        <location evidence="1">Membrane</location>
    </subcellularLocation>
</comment>
<keyword evidence="3" id="KW-0472">Membrane</keyword>
<comment type="caution">
    <text evidence="5">The sequence shown here is derived from an EMBL/GenBank/DDBJ whole genome shotgun (WGS) entry which is preliminary data.</text>
</comment>
<protein>
    <recommendedName>
        <fullName evidence="4">Immunoglobulin V-set domain-containing protein</fullName>
    </recommendedName>
</protein>